<dbReference type="Pfam" id="PF00149">
    <property type="entry name" value="Metallophos"/>
    <property type="match status" value="1"/>
</dbReference>
<comment type="caution">
    <text evidence="3">The sequence shown here is derived from an EMBL/GenBank/DDBJ whole genome shotgun (WGS) entry which is preliminary data.</text>
</comment>
<feature type="region of interest" description="Disordered" evidence="1">
    <location>
        <begin position="60"/>
        <end position="84"/>
    </location>
</feature>
<dbReference type="Gene3D" id="3.60.21.10">
    <property type="match status" value="1"/>
</dbReference>
<gene>
    <name evidence="3" type="ORF">ACHAWO_009631</name>
</gene>
<proteinExistence type="predicted"/>
<evidence type="ECO:0000256" key="1">
    <source>
        <dbReference type="SAM" id="MobiDB-lite"/>
    </source>
</evidence>
<name>A0ABD3MY37_9STRA</name>
<dbReference type="InterPro" id="IPR051918">
    <property type="entry name" value="STPP_CPPED1"/>
</dbReference>
<evidence type="ECO:0000313" key="3">
    <source>
        <dbReference type="EMBL" id="KAL3768612.1"/>
    </source>
</evidence>
<dbReference type="PANTHER" id="PTHR43143">
    <property type="entry name" value="METALLOPHOSPHOESTERASE, CALCINEURIN SUPERFAMILY"/>
    <property type="match status" value="1"/>
</dbReference>
<dbReference type="InterPro" id="IPR004843">
    <property type="entry name" value="Calcineurin-like_PHP"/>
</dbReference>
<feature type="domain" description="Calcineurin-like phosphoesterase" evidence="2">
    <location>
        <begin position="246"/>
        <end position="506"/>
    </location>
</feature>
<dbReference type="AlphaFoldDB" id="A0ABD3MY37"/>
<dbReference type="InterPro" id="IPR029052">
    <property type="entry name" value="Metallo-depent_PP-like"/>
</dbReference>
<dbReference type="SUPFAM" id="SSF56300">
    <property type="entry name" value="Metallo-dependent phosphatases"/>
    <property type="match status" value="1"/>
</dbReference>
<keyword evidence="4" id="KW-1185">Reference proteome</keyword>
<reference evidence="3 4" key="1">
    <citation type="submission" date="2024-10" db="EMBL/GenBank/DDBJ databases">
        <title>Updated reference genomes for cyclostephanoid diatoms.</title>
        <authorList>
            <person name="Roberts W.R."/>
            <person name="Alverson A.J."/>
        </authorList>
    </citation>
    <scope>NUCLEOTIDE SEQUENCE [LARGE SCALE GENOMIC DNA]</scope>
    <source>
        <strain evidence="3 4">AJA010-31</strain>
    </source>
</reference>
<evidence type="ECO:0000313" key="4">
    <source>
        <dbReference type="Proteomes" id="UP001530400"/>
    </source>
</evidence>
<dbReference type="Proteomes" id="UP001530400">
    <property type="component" value="Unassembled WGS sequence"/>
</dbReference>
<protein>
    <recommendedName>
        <fullName evidence="2">Calcineurin-like phosphoesterase domain-containing protein</fullName>
    </recommendedName>
</protein>
<feature type="compositionally biased region" description="Acidic residues" evidence="1">
    <location>
        <begin position="203"/>
        <end position="214"/>
    </location>
</feature>
<dbReference type="EMBL" id="JALLPJ020001343">
    <property type="protein sequence ID" value="KAL3768612.1"/>
    <property type="molecule type" value="Genomic_DNA"/>
</dbReference>
<feature type="region of interest" description="Disordered" evidence="1">
    <location>
        <begin position="191"/>
        <end position="217"/>
    </location>
</feature>
<accession>A0ABD3MY37</accession>
<sequence>MTPSPHNNSSGTIPQIVDCTMIAAKPAMSTFVITESGACATNAALSTPRATTVKSYVHVNASQHEPSSPDQEQLTPTKPKLMTNNSTANRFTAAQRDRTLRHHKLLQPTSSQEKLHLARLRAERHIEKRSSSSVSLLTLLEEEDDLVEEVVESTSVQVYQRTSSIDEAKAMLDDVCINFKSLSSTISHSTVSTASMSDISGPSDEEDSDQEDEECSVHSPYPAELKSSHSLLCQPCELHVHSPSHRFVVCADTQFGITKHNLDWDAEIQYSNKAIDTINAMDPRPAFVCMCGDLVDMEFSLERKKGCKSRFPSSLFNGETGIASREVCDAIQDEQNEDFKRIWSRLHPDIALVCLCGNHDLGNRPTPRSISRFRAAYGDEYLAFWVNGTYNICVNNVLFVDPSGGKRIFKTQMKWLEERLRYAHDHHAKQVYVFGHHPWFLYDEEEEPESLTGASPYPQEWKTSSSPSNKTFPDSYFSMPKKYRSQALELFEKYNVDACFSGHFHQNLVSKTRWGMDMIITGPLSVVFDSTGKKIHQEKEDQDHLRRSRRKMTFESEEAMLLDDSGGRSVNSTENEPNCRGVRVVDVHVNESLASSGFSHWFVPL</sequence>
<evidence type="ECO:0000259" key="2">
    <source>
        <dbReference type="Pfam" id="PF00149"/>
    </source>
</evidence>
<organism evidence="3 4">
    <name type="scientific">Cyclotella atomus</name>
    <dbReference type="NCBI Taxonomy" id="382360"/>
    <lineage>
        <taxon>Eukaryota</taxon>
        <taxon>Sar</taxon>
        <taxon>Stramenopiles</taxon>
        <taxon>Ochrophyta</taxon>
        <taxon>Bacillariophyta</taxon>
        <taxon>Coscinodiscophyceae</taxon>
        <taxon>Thalassiosirophycidae</taxon>
        <taxon>Stephanodiscales</taxon>
        <taxon>Stephanodiscaceae</taxon>
        <taxon>Cyclotella</taxon>
    </lineage>
</organism>
<dbReference type="PANTHER" id="PTHR43143:SF1">
    <property type="entry name" value="SERINE_THREONINE-PROTEIN PHOSPHATASE CPPED1"/>
    <property type="match status" value="1"/>
</dbReference>